<dbReference type="OrthoDB" id="264392at2759"/>
<comment type="subcellular location">
    <subcellularLocation>
        <location evidence="1">Membrane</location>
        <topology evidence="1">Multi-pass membrane protein</topology>
    </subcellularLocation>
</comment>
<evidence type="ECO:0000259" key="7">
    <source>
        <dbReference type="Pfam" id="PF12430"/>
    </source>
</evidence>
<dbReference type="PANTHER" id="PTHR15948">
    <property type="entry name" value="G-PROTEIN COUPLED RECEPTOR 89-RELATED"/>
    <property type="match status" value="1"/>
</dbReference>
<proteinExistence type="predicted"/>
<evidence type="ECO:0008006" key="11">
    <source>
        <dbReference type="Google" id="ProtNLM"/>
    </source>
</evidence>
<dbReference type="InterPro" id="IPR022535">
    <property type="entry name" value="Golgi_pH-regulator_cons_dom"/>
</dbReference>
<evidence type="ECO:0000313" key="9">
    <source>
        <dbReference type="EMBL" id="CEL97848.1"/>
    </source>
</evidence>
<feature type="transmembrane region" description="Helical" evidence="6">
    <location>
        <begin position="144"/>
        <end position="167"/>
    </location>
</feature>
<protein>
    <recommendedName>
        <fullName evidence="11">Golgi pH regulator conserved domain-containing protein</fullName>
    </recommendedName>
</protein>
<dbReference type="InterPro" id="IPR025969">
    <property type="entry name" value="ABA_GPCR_dom"/>
</dbReference>
<evidence type="ECO:0000256" key="3">
    <source>
        <dbReference type="ARBA" id="ARBA00022989"/>
    </source>
</evidence>
<feature type="transmembrane region" description="Helical" evidence="6">
    <location>
        <begin position="428"/>
        <end position="450"/>
    </location>
</feature>
<evidence type="ECO:0000256" key="1">
    <source>
        <dbReference type="ARBA" id="ARBA00004141"/>
    </source>
</evidence>
<evidence type="ECO:0000313" key="10">
    <source>
        <dbReference type="Proteomes" id="UP000041254"/>
    </source>
</evidence>
<feature type="transmembrane region" description="Helical" evidence="6">
    <location>
        <begin position="79"/>
        <end position="99"/>
    </location>
</feature>
<feature type="compositionally biased region" description="Low complexity" evidence="5">
    <location>
        <begin position="288"/>
        <end position="301"/>
    </location>
</feature>
<evidence type="ECO:0000259" key="8">
    <source>
        <dbReference type="Pfam" id="PF12537"/>
    </source>
</evidence>
<feature type="domain" description="Abscisic acid G-protein coupled receptor-like" evidence="7">
    <location>
        <begin position="360"/>
        <end position="489"/>
    </location>
</feature>
<gene>
    <name evidence="9" type="ORF">Vbra_5099</name>
</gene>
<dbReference type="InterPro" id="IPR015672">
    <property type="entry name" value="GPHR/GTG"/>
</dbReference>
<reference evidence="9 10" key="1">
    <citation type="submission" date="2014-11" db="EMBL/GenBank/DDBJ databases">
        <authorList>
            <person name="Zhu J."/>
            <person name="Qi W."/>
            <person name="Song R."/>
        </authorList>
    </citation>
    <scope>NUCLEOTIDE SEQUENCE [LARGE SCALE GENOMIC DNA]</scope>
</reference>
<keyword evidence="10" id="KW-1185">Reference proteome</keyword>
<feature type="domain" description="Golgi pH regulator conserved" evidence="8">
    <location>
        <begin position="140"/>
        <end position="202"/>
    </location>
</feature>
<dbReference type="GO" id="GO:0016020">
    <property type="term" value="C:membrane"/>
    <property type="evidence" value="ECO:0007669"/>
    <property type="project" value="UniProtKB-SubCell"/>
</dbReference>
<dbReference type="Pfam" id="PF12537">
    <property type="entry name" value="GPHR_N"/>
    <property type="match status" value="1"/>
</dbReference>
<dbReference type="InParanoid" id="A0A0G4ELY8"/>
<dbReference type="Pfam" id="PF12430">
    <property type="entry name" value="ABA_GPCR"/>
    <property type="match status" value="1"/>
</dbReference>
<dbReference type="EMBL" id="CDMY01000257">
    <property type="protein sequence ID" value="CEL97848.1"/>
    <property type="molecule type" value="Genomic_DNA"/>
</dbReference>
<dbReference type="Proteomes" id="UP000041254">
    <property type="component" value="Unassembled WGS sequence"/>
</dbReference>
<accession>A0A0G4ELY8</accession>
<sequence length="490" mass="54528">MWHWLEFVLLVFSHTFLFVCAYWFFEKHLYRDYEVKSLHIQYIFSVTFTVSMSMLQLLMCELLDFITVGLRRWVWMLDLMLILTLIYLVIPTAIVLSVCSLYDDSGMLALVSSLIAVPLVWYLFYKSGSLFLTLPPFSLTMSHLLARVGVCGVTVVSALAAFGSINFPYRNMTAFLSPVQKKEVQEVEERLLHTLRLIGEKKTMRLMLLRGHQQNHSCDGPMAMVGYEGGRPLSPSRRGLPFGGAGLGGGAGGGDISLSAQPTKRRSGATPPTGPLPSDATSDPTDTLPQPSGFSLPSSSSSLSALNRFIRKAFASAFRRDKASIEEQRLSTEIEALEAFSRELFIGLNDLVESRSRELYARTPVGRVLDVMGWGMSAVCCYRVAMSVSNVMLRRVIQEDPASLFLSAAFGLLRVPIDVAVWSPYVSLLFLGLIIALNIRGFISKLLTVFRFVSTSVSSNVFALAMSEIMGLYFSACALLLRIYLPEQYR</sequence>
<dbReference type="PhylomeDB" id="A0A0G4ELY8"/>
<keyword evidence="3 6" id="KW-1133">Transmembrane helix</keyword>
<keyword evidence="4 6" id="KW-0472">Membrane</keyword>
<organism evidence="9 10">
    <name type="scientific">Vitrella brassicaformis (strain CCMP3155)</name>
    <dbReference type="NCBI Taxonomy" id="1169540"/>
    <lineage>
        <taxon>Eukaryota</taxon>
        <taxon>Sar</taxon>
        <taxon>Alveolata</taxon>
        <taxon>Colpodellida</taxon>
        <taxon>Vitrellaceae</taxon>
        <taxon>Vitrella</taxon>
    </lineage>
</organism>
<dbReference type="PANTHER" id="PTHR15948:SF0">
    <property type="entry name" value="GOLGI PH REGULATOR A-RELATED"/>
    <property type="match status" value="1"/>
</dbReference>
<keyword evidence="2 6" id="KW-0812">Transmembrane</keyword>
<feature type="region of interest" description="Disordered" evidence="5">
    <location>
        <begin position="219"/>
        <end position="301"/>
    </location>
</feature>
<feature type="transmembrane region" description="Helical" evidence="6">
    <location>
        <begin position="462"/>
        <end position="485"/>
    </location>
</feature>
<feature type="transmembrane region" description="Helical" evidence="6">
    <location>
        <begin position="6"/>
        <end position="25"/>
    </location>
</feature>
<feature type="compositionally biased region" description="Gly residues" evidence="5">
    <location>
        <begin position="241"/>
        <end position="255"/>
    </location>
</feature>
<dbReference type="STRING" id="1169540.A0A0G4ELY8"/>
<dbReference type="OMA" id="HLYRDYE"/>
<feature type="transmembrane region" description="Helical" evidence="6">
    <location>
        <begin position="106"/>
        <end position="124"/>
    </location>
</feature>
<name>A0A0G4ELY8_VITBC</name>
<dbReference type="VEuPathDB" id="CryptoDB:Vbra_5099"/>
<evidence type="ECO:0000256" key="4">
    <source>
        <dbReference type="ARBA" id="ARBA00023136"/>
    </source>
</evidence>
<evidence type="ECO:0000256" key="2">
    <source>
        <dbReference type="ARBA" id="ARBA00022692"/>
    </source>
</evidence>
<evidence type="ECO:0000256" key="6">
    <source>
        <dbReference type="SAM" id="Phobius"/>
    </source>
</evidence>
<dbReference type="AlphaFoldDB" id="A0A0G4ELY8"/>
<evidence type="ECO:0000256" key="5">
    <source>
        <dbReference type="SAM" id="MobiDB-lite"/>
    </source>
</evidence>
<feature type="transmembrane region" description="Helical" evidence="6">
    <location>
        <begin position="37"/>
        <end position="59"/>
    </location>
</feature>